<dbReference type="Pfam" id="PF07732">
    <property type="entry name" value="Cu-oxidase_3"/>
    <property type="match status" value="1"/>
</dbReference>
<evidence type="ECO:0000259" key="2">
    <source>
        <dbReference type="Pfam" id="PF07732"/>
    </source>
</evidence>
<accession>A0A1H0DMD4</accession>
<dbReference type="Gene3D" id="2.60.40.420">
    <property type="entry name" value="Cupredoxins - blue copper proteins"/>
    <property type="match status" value="1"/>
</dbReference>
<feature type="region of interest" description="Disordered" evidence="1">
    <location>
        <begin position="16"/>
        <end position="37"/>
    </location>
</feature>
<evidence type="ECO:0000313" key="4">
    <source>
        <dbReference type="Proteomes" id="UP000198541"/>
    </source>
</evidence>
<feature type="domain" description="Plastocyanin-like" evidence="2">
    <location>
        <begin position="78"/>
        <end position="157"/>
    </location>
</feature>
<name>A0A1H0DMD4_9ACTO</name>
<protein>
    <submittedName>
        <fullName evidence="3">Nitrite reductase (NO-forming)</fullName>
    </submittedName>
</protein>
<gene>
    <name evidence="3" type="ORF">SAMN05216355_11135</name>
</gene>
<dbReference type="InterPro" id="IPR011707">
    <property type="entry name" value="Cu-oxidase-like_N"/>
</dbReference>
<sequence>MENKVAVVLPCSPRRRRRLARRPGRTRRRAGHDATGSTTAVTVTVEGMRFVPDAVEPSDAALAPADTSATVHERTLTVTEQAMHVGGGVTQRRMTSSGRVPGPVLRGKVGDTFLITLVNDGSMSHSIDFHVGVVPPDEVMRSIDPGDSLVYEFTAQRSGI</sequence>
<dbReference type="EMBL" id="FNIM01000011">
    <property type="protein sequence ID" value="SDN71407.1"/>
    <property type="molecule type" value="Genomic_DNA"/>
</dbReference>
<dbReference type="InterPro" id="IPR008972">
    <property type="entry name" value="Cupredoxin"/>
</dbReference>
<dbReference type="RefSeq" id="WP_245690581.1">
    <property type="nucleotide sequence ID" value="NZ_FNIM01000011.1"/>
</dbReference>
<keyword evidence="4" id="KW-1185">Reference proteome</keyword>
<evidence type="ECO:0000256" key="1">
    <source>
        <dbReference type="SAM" id="MobiDB-lite"/>
    </source>
</evidence>
<feature type="compositionally biased region" description="Basic residues" evidence="1">
    <location>
        <begin position="16"/>
        <end position="30"/>
    </location>
</feature>
<dbReference type="AlphaFoldDB" id="A0A1H0DMD4"/>
<dbReference type="SUPFAM" id="SSF49503">
    <property type="entry name" value="Cupredoxins"/>
    <property type="match status" value="1"/>
</dbReference>
<dbReference type="Proteomes" id="UP000198541">
    <property type="component" value="Unassembled WGS sequence"/>
</dbReference>
<organism evidence="3 4">
    <name type="scientific">Actinomyces ruminicola</name>
    <dbReference type="NCBI Taxonomy" id="332524"/>
    <lineage>
        <taxon>Bacteria</taxon>
        <taxon>Bacillati</taxon>
        <taxon>Actinomycetota</taxon>
        <taxon>Actinomycetes</taxon>
        <taxon>Actinomycetales</taxon>
        <taxon>Actinomycetaceae</taxon>
        <taxon>Actinomyces</taxon>
    </lineage>
</organism>
<reference evidence="4" key="1">
    <citation type="submission" date="2016-10" db="EMBL/GenBank/DDBJ databases">
        <authorList>
            <person name="Varghese N."/>
            <person name="Submissions S."/>
        </authorList>
    </citation>
    <scope>NUCLEOTIDE SEQUENCE [LARGE SCALE GENOMIC DNA]</scope>
    <source>
        <strain evidence="4">DSM 27982</strain>
    </source>
</reference>
<dbReference type="GO" id="GO:0005507">
    <property type="term" value="F:copper ion binding"/>
    <property type="evidence" value="ECO:0007669"/>
    <property type="project" value="InterPro"/>
</dbReference>
<evidence type="ECO:0000313" key="3">
    <source>
        <dbReference type="EMBL" id="SDN71407.1"/>
    </source>
</evidence>
<proteinExistence type="predicted"/>